<dbReference type="InterPro" id="IPR013324">
    <property type="entry name" value="RNA_pol_sigma_r3/r4-like"/>
</dbReference>
<dbReference type="RefSeq" id="WP_146521575.1">
    <property type="nucleotide sequence ID" value="NZ_CP151726.1"/>
</dbReference>
<dbReference type="NCBIfam" id="TIGR02937">
    <property type="entry name" value="sigma70-ECF"/>
    <property type="match status" value="1"/>
</dbReference>
<dbReference type="Proteomes" id="UP000320176">
    <property type="component" value="Unassembled WGS sequence"/>
</dbReference>
<dbReference type="Gene3D" id="1.10.10.10">
    <property type="entry name" value="Winged helix-like DNA-binding domain superfamily/Winged helix DNA-binding domain"/>
    <property type="match status" value="1"/>
</dbReference>
<accession>A0A5C6AQ25</accession>
<dbReference type="InterPro" id="IPR014284">
    <property type="entry name" value="RNA_pol_sigma-70_dom"/>
</dbReference>
<dbReference type="InterPro" id="IPR036388">
    <property type="entry name" value="WH-like_DNA-bd_sf"/>
</dbReference>
<dbReference type="GO" id="GO:0006352">
    <property type="term" value="P:DNA-templated transcription initiation"/>
    <property type="evidence" value="ECO:0007669"/>
    <property type="project" value="InterPro"/>
</dbReference>
<dbReference type="InterPro" id="IPR007627">
    <property type="entry name" value="RNA_pol_sigma70_r2"/>
</dbReference>
<keyword evidence="3" id="KW-0731">Sigma factor</keyword>
<dbReference type="Pfam" id="PF04542">
    <property type="entry name" value="Sigma70_r2"/>
    <property type="match status" value="1"/>
</dbReference>
<dbReference type="PANTHER" id="PTHR43133">
    <property type="entry name" value="RNA POLYMERASE ECF-TYPE SIGMA FACTO"/>
    <property type="match status" value="1"/>
</dbReference>
<dbReference type="InterPro" id="IPR013325">
    <property type="entry name" value="RNA_pol_sigma_r2"/>
</dbReference>
<feature type="domain" description="RNA polymerase sigma factor 70 region 4 type 2" evidence="7">
    <location>
        <begin position="138"/>
        <end position="178"/>
    </location>
</feature>
<dbReference type="InterPro" id="IPR039425">
    <property type="entry name" value="RNA_pol_sigma-70-like"/>
</dbReference>
<gene>
    <name evidence="8" type="primary">sigW_12</name>
    <name evidence="8" type="ORF">Pla52n_44530</name>
</gene>
<dbReference type="GO" id="GO:0003677">
    <property type="term" value="F:DNA binding"/>
    <property type="evidence" value="ECO:0007669"/>
    <property type="project" value="UniProtKB-KW"/>
</dbReference>
<evidence type="ECO:0000313" key="9">
    <source>
        <dbReference type="Proteomes" id="UP000320176"/>
    </source>
</evidence>
<evidence type="ECO:0000256" key="3">
    <source>
        <dbReference type="ARBA" id="ARBA00023082"/>
    </source>
</evidence>
<feature type="domain" description="RNA polymerase sigma-70 region 2" evidence="6">
    <location>
        <begin position="35"/>
        <end position="101"/>
    </location>
</feature>
<dbReference type="EMBL" id="SJPN01000005">
    <property type="protein sequence ID" value="TWU01082.1"/>
    <property type="molecule type" value="Genomic_DNA"/>
</dbReference>
<dbReference type="OrthoDB" id="9785675at2"/>
<evidence type="ECO:0000259" key="7">
    <source>
        <dbReference type="Pfam" id="PF08281"/>
    </source>
</evidence>
<keyword evidence="4" id="KW-0238">DNA-binding</keyword>
<comment type="caution">
    <text evidence="8">The sequence shown here is derived from an EMBL/GenBank/DDBJ whole genome shotgun (WGS) entry which is preliminary data.</text>
</comment>
<dbReference type="GO" id="GO:0016987">
    <property type="term" value="F:sigma factor activity"/>
    <property type="evidence" value="ECO:0007669"/>
    <property type="project" value="UniProtKB-KW"/>
</dbReference>
<dbReference type="SUPFAM" id="SSF88946">
    <property type="entry name" value="Sigma2 domain of RNA polymerase sigma factors"/>
    <property type="match status" value="1"/>
</dbReference>
<dbReference type="Pfam" id="PF08281">
    <property type="entry name" value="Sigma70_r4_2"/>
    <property type="match status" value="1"/>
</dbReference>
<sequence length="217" mass="24575">MADHPPGAVAPDALESNAVLAERFGNHDAGAMTTLVARYYEFVFQACFRILQHRQDAEDATQETFTRLAKYFHRWDKRRPLEPWLITIAGNRCRTAMSKKSGFAELTEAAEPETLACTQQQAADALREEVSLVLQDCPEQQRVAFELFHEHAMTYAEIAHRMQCPVGTVKTWVHRARMVLIQQLQQREVVPPRGASRLQAIATESVRSPHHGGHCDE</sequence>
<evidence type="ECO:0000259" key="6">
    <source>
        <dbReference type="Pfam" id="PF04542"/>
    </source>
</evidence>
<name>A0A5C6AQ25_9BACT</name>
<dbReference type="PANTHER" id="PTHR43133:SF8">
    <property type="entry name" value="RNA POLYMERASE SIGMA FACTOR HI_1459-RELATED"/>
    <property type="match status" value="1"/>
</dbReference>
<comment type="similarity">
    <text evidence="1">Belongs to the sigma-70 factor family. ECF subfamily.</text>
</comment>
<evidence type="ECO:0000256" key="5">
    <source>
        <dbReference type="ARBA" id="ARBA00023163"/>
    </source>
</evidence>
<keyword evidence="5" id="KW-0804">Transcription</keyword>
<keyword evidence="9" id="KW-1185">Reference proteome</keyword>
<reference evidence="8 9" key="1">
    <citation type="submission" date="2019-02" db="EMBL/GenBank/DDBJ databases">
        <title>Deep-cultivation of Planctomycetes and their phenomic and genomic characterization uncovers novel biology.</title>
        <authorList>
            <person name="Wiegand S."/>
            <person name="Jogler M."/>
            <person name="Boedeker C."/>
            <person name="Pinto D."/>
            <person name="Vollmers J."/>
            <person name="Rivas-Marin E."/>
            <person name="Kohn T."/>
            <person name="Peeters S.H."/>
            <person name="Heuer A."/>
            <person name="Rast P."/>
            <person name="Oberbeckmann S."/>
            <person name="Bunk B."/>
            <person name="Jeske O."/>
            <person name="Meyerdierks A."/>
            <person name="Storesund J.E."/>
            <person name="Kallscheuer N."/>
            <person name="Luecker S."/>
            <person name="Lage O.M."/>
            <person name="Pohl T."/>
            <person name="Merkel B.J."/>
            <person name="Hornburger P."/>
            <person name="Mueller R.-W."/>
            <person name="Bruemmer F."/>
            <person name="Labrenz M."/>
            <person name="Spormann A.M."/>
            <person name="Op Den Camp H."/>
            <person name="Overmann J."/>
            <person name="Amann R."/>
            <person name="Jetten M.S.M."/>
            <person name="Mascher T."/>
            <person name="Medema M.H."/>
            <person name="Devos D.P."/>
            <person name="Kaster A.-K."/>
            <person name="Ovreas L."/>
            <person name="Rohde M."/>
            <person name="Galperin M.Y."/>
            <person name="Jogler C."/>
        </authorList>
    </citation>
    <scope>NUCLEOTIDE SEQUENCE [LARGE SCALE GENOMIC DNA]</scope>
    <source>
        <strain evidence="8 9">Pla52n</strain>
    </source>
</reference>
<evidence type="ECO:0000313" key="8">
    <source>
        <dbReference type="EMBL" id="TWU01082.1"/>
    </source>
</evidence>
<organism evidence="8 9">
    <name type="scientific">Stieleria varia</name>
    <dbReference type="NCBI Taxonomy" id="2528005"/>
    <lineage>
        <taxon>Bacteria</taxon>
        <taxon>Pseudomonadati</taxon>
        <taxon>Planctomycetota</taxon>
        <taxon>Planctomycetia</taxon>
        <taxon>Pirellulales</taxon>
        <taxon>Pirellulaceae</taxon>
        <taxon>Stieleria</taxon>
    </lineage>
</organism>
<evidence type="ECO:0000256" key="1">
    <source>
        <dbReference type="ARBA" id="ARBA00010641"/>
    </source>
</evidence>
<protein>
    <submittedName>
        <fullName evidence="8">ECF RNA polymerase sigma factor SigW</fullName>
    </submittedName>
</protein>
<keyword evidence="2" id="KW-0805">Transcription regulation</keyword>
<dbReference type="AlphaFoldDB" id="A0A5C6AQ25"/>
<dbReference type="Gene3D" id="1.10.1740.10">
    <property type="match status" value="1"/>
</dbReference>
<proteinExistence type="inferred from homology"/>
<dbReference type="CDD" id="cd06171">
    <property type="entry name" value="Sigma70_r4"/>
    <property type="match status" value="1"/>
</dbReference>
<dbReference type="SUPFAM" id="SSF88659">
    <property type="entry name" value="Sigma3 and sigma4 domains of RNA polymerase sigma factors"/>
    <property type="match status" value="1"/>
</dbReference>
<evidence type="ECO:0000256" key="4">
    <source>
        <dbReference type="ARBA" id="ARBA00023125"/>
    </source>
</evidence>
<evidence type="ECO:0000256" key="2">
    <source>
        <dbReference type="ARBA" id="ARBA00023015"/>
    </source>
</evidence>
<dbReference type="InterPro" id="IPR013249">
    <property type="entry name" value="RNA_pol_sigma70_r4_t2"/>
</dbReference>